<evidence type="ECO:0000313" key="6">
    <source>
        <dbReference type="Proteomes" id="UP000053599"/>
    </source>
</evidence>
<dbReference type="HOGENOM" id="CLU_010186_0_0_1"/>
<dbReference type="InterPro" id="IPR036135">
    <property type="entry name" value="MoeA_linker/N_sf"/>
</dbReference>
<comment type="similarity">
    <text evidence="1">In the C-terminal section; belongs to the MoeA family.</text>
</comment>
<dbReference type="UniPathway" id="UPA00344"/>
<dbReference type="EMBL" id="KN846954">
    <property type="protein sequence ID" value="KIV78513.1"/>
    <property type="molecule type" value="Genomic_DNA"/>
</dbReference>
<evidence type="ECO:0000256" key="2">
    <source>
        <dbReference type="ARBA" id="ARBA00023150"/>
    </source>
</evidence>
<dbReference type="GO" id="GO:0046872">
    <property type="term" value="F:metal ion binding"/>
    <property type="evidence" value="ECO:0007669"/>
    <property type="project" value="UniProtKB-UniRule"/>
</dbReference>
<dbReference type="PANTHER" id="PTHR10192">
    <property type="entry name" value="MOLYBDOPTERIN BIOSYNTHESIS PROTEIN"/>
    <property type="match status" value="1"/>
</dbReference>
<dbReference type="GO" id="GO:0005524">
    <property type="term" value="F:ATP binding"/>
    <property type="evidence" value="ECO:0007669"/>
    <property type="project" value="UniProtKB-UniRule"/>
</dbReference>
<dbReference type="Gene3D" id="2.170.190.11">
    <property type="entry name" value="Molybdopterin biosynthesis moea protein, domain 3"/>
    <property type="match status" value="1"/>
</dbReference>
<comment type="cofactor">
    <cofactor evidence="3">
        <name>Mg(2+)</name>
        <dbReference type="ChEBI" id="CHEBI:18420"/>
    </cofactor>
</comment>
<protein>
    <recommendedName>
        <fullName evidence="4">MoaB/Mog domain-containing protein</fullName>
    </recommendedName>
</protein>
<dbReference type="Pfam" id="PF00994">
    <property type="entry name" value="MoCF_biosynth"/>
    <property type="match status" value="1"/>
</dbReference>
<dbReference type="CDD" id="cd00887">
    <property type="entry name" value="MoeA"/>
    <property type="match status" value="1"/>
</dbReference>
<dbReference type="SUPFAM" id="SSF63867">
    <property type="entry name" value="MoeA C-terminal domain-like"/>
    <property type="match status" value="1"/>
</dbReference>
<proteinExistence type="inferred from homology"/>
<dbReference type="Gene3D" id="2.40.340.10">
    <property type="entry name" value="MoeA, C-terminal, domain IV"/>
    <property type="match status" value="1"/>
</dbReference>
<keyword evidence="3" id="KW-0479">Metal-binding</keyword>
<dbReference type="Gene3D" id="3.90.105.10">
    <property type="entry name" value="Molybdopterin biosynthesis moea protein, domain 2"/>
    <property type="match status" value="1"/>
</dbReference>
<dbReference type="AlphaFoldDB" id="A0A0D1YUK4"/>
<dbReference type="PANTHER" id="PTHR10192:SF30">
    <property type="entry name" value="MOLYBDOPTERIN ADENYLYLTRANSFERASE"/>
    <property type="match status" value="1"/>
</dbReference>
<name>A0A0D1YUK4_9EURO</name>
<dbReference type="SMART" id="SM00852">
    <property type="entry name" value="MoCF_biosynth"/>
    <property type="match status" value="1"/>
</dbReference>
<comment type="function">
    <text evidence="3">Catalyzes two steps in the biosynthesis of the molybdenum cofactor. In the first step, molybdopterin is adenylated. Subsequently, molybdate is inserted into adenylated molybdopterin and AMP is released.</text>
</comment>
<dbReference type="InterPro" id="IPR038987">
    <property type="entry name" value="MoeA-like"/>
</dbReference>
<keyword evidence="3" id="KW-0808">Transferase</keyword>
<dbReference type="Pfam" id="PF03453">
    <property type="entry name" value="MoeA_N"/>
    <property type="match status" value="1"/>
</dbReference>
<dbReference type="InterPro" id="IPR036688">
    <property type="entry name" value="MoeA_C_domain_IV_sf"/>
</dbReference>
<dbReference type="Gene3D" id="3.40.980.10">
    <property type="entry name" value="MoaB/Mog-like domain"/>
    <property type="match status" value="1"/>
</dbReference>
<accession>A0A0D1YUK4</accession>
<evidence type="ECO:0000256" key="3">
    <source>
        <dbReference type="RuleBase" id="RU365090"/>
    </source>
</evidence>
<dbReference type="InterPro" id="IPR008284">
    <property type="entry name" value="MoCF_biosynth_CS"/>
</dbReference>
<dbReference type="GO" id="GO:0061598">
    <property type="term" value="F:molybdopterin adenylyltransferase activity"/>
    <property type="evidence" value="ECO:0007669"/>
    <property type="project" value="UniProtKB-UniRule"/>
</dbReference>
<dbReference type="SUPFAM" id="SSF53218">
    <property type="entry name" value="Molybdenum cofactor biosynthesis proteins"/>
    <property type="match status" value="1"/>
</dbReference>
<dbReference type="GO" id="GO:0061599">
    <property type="term" value="F:molybdopterin molybdotransferase activity"/>
    <property type="evidence" value="ECO:0007669"/>
    <property type="project" value="UniProtKB-UniRule"/>
</dbReference>
<dbReference type="OrthoDB" id="6777263at2759"/>
<comment type="catalytic activity">
    <reaction evidence="3">
        <text>adenylyl-molybdopterin + molybdate = Mo-molybdopterin + AMP + H(+)</text>
        <dbReference type="Rhea" id="RHEA:35047"/>
        <dbReference type="ChEBI" id="CHEBI:15378"/>
        <dbReference type="ChEBI" id="CHEBI:36264"/>
        <dbReference type="ChEBI" id="CHEBI:62727"/>
        <dbReference type="ChEBI" id="CHEBI:71302"/>
        <dbReference type="ChEBI" id="CHEBI:456215"/>
    </reaction>
</comment>
<evidence type="ECO:0000313" key="5">
    <source>
        <dbReference type="EMBL" id="KIV78513.1"/>
    </source>
</evidence>
<sequence>MIIAEQHRRGVIFSAPVLKEQVVQDRHNAGQHAGSVQTVALMDAIGKTAAHSITASHSTPSDDTSAMDGFAVCSGSTLGASPEHPVTLRVVGIVAAGDQTEPEQDLACLVEERTKDGIKVRMICVEIMTGAKFPERKFPELDAVIKVEDVVVVRKGPEPGQTYIDIRAPVRAGQNRRYAGSDIVAGDVIVSAGERIGSKHVMALASVGFGWIEVAKEQDAVPSHLDFHALKETWKIGVLSTGSELVDLNSAPESADLEIVGGKLPDSNGPYICSALREMDSSYEVDHLGTVEDTEVALENSIREATQKRCVDVLITTGGVSMGKFDLVRPVVEKRLGGRVIFHGVKVRPGLPVFFAWLEMDSFNGATERPQYTAFFGLPGNPLAAAMALRFFVVPYLATLHGTAVPISPSHCTAFFGPGRSMSSGLANGEQCCDNQGRSRKKPEHLRAFWLAKLCRHGDGQDQVDCVEILEDQSSYKAGNLIRADCWVEIAEGVNAVVEGNRVTVHPFVAMAFS</sequence>
<comment type="similarity">
    <text evidence="3">Belongs to the MoeA family.</text>
</comment>
<dbReference type="InterPro" id="IPR005110">
    <property type="entry name" value="MoeA_linker/N"/>
</dbReference>
<keyword evidence="2 3" id="KW-0501">Molybdenum cofactor biosynthesis</keyword>
<keyword evidence="3" id="KW-0460">Magnesium</keyword>
<dbReference type="InterPro" id="IPR001453">
    <property type="entry name" value="MoaB/Mog_dom"/>
</dbReference>
<dbReference type="PROSITE" id="PS01079">
    <property type="entry name" value="MOCF_BIOSYNTHESIS_2"/>
    <property type="match status" value="1"/>
</dbReference>
<dbReference type="Proteomes" id="UP000053599">
    <property type="component" value="Unassembled WGS sequence"/>
</dbReference>
<dbReference type="STRING" id="1016849.A0A0D1YUK4"/>
<comment type="pathway">
    <text evidence="3">Cofactor biosynthesis; molybdopterin biosynthesis.</text>
</comment>
<comment type="catalytic activity">
    <reaction evidence="3">
        <text>molybdopterin + ATP + H(+) = adenylyl-molybdopterin + diphosphate</text>
        <dbReference type="Rhea" id="RHEA:31331"/>
        <dbReference type="ChEBI" id="CHEBI:15378"/>
        <dbReference type="ChEBI" id="CHEBI:30616"/>
        <dbReference type="ChEBI" id="CHEBI:33019"/>
        <dbReference type="ChEBI" id="CHEBI:58698"/>
        <dbReference type="ChEBI" id="CHEBI:62727"/>
    </reaction>
</comment>
<evidence type="ECO:0000259" key="4">
    <source>
        <dbReference type="SMART" id="SM00852"/>
    </source>
</evidence>
<dbReference type="InterPro" id="IPR036425">
    <property type="entry name" value="MoaB/Mog-like_dom_sf"/>
</dbReference>
<organism evidence="5 6">
    <name type="scientific">Exophiala sideris</name>
    <dbReference type="NCBI Taxonomy" id="1016849"/>
    <lineage>
        <taxon>Eukaryota</taxon>
        <taxon>Fungi</taxon>
        <taxon>Dikarya</taxon>
        <taxon>Ascomycota</taxon>
        <taxon>Pezizomycotina</taxon>
        <taxon>Eurotiomycetes</taxon>
        <taxon>Chaetothyriomycetidae</taxon>
        <taxon>Chaetothyriales</taxon>
        <taxon>Herpotrichiellaceae</taxon>
        <taxon>Exophiala</taxon>
    </lineage>
</organism>
<keyword evidence="3" id="KW-0500">Molybdenum</keyword>
<gene>
    <name evidence="5" type="ORF">PV11_10222</name>
</gene>
<dbReference type="GO" id="GO:0005829">
    <property type="term" value="C:cytosol"/>
    <property type="evidence" value="ECO:0007669"/>
    <property type="project" value="TreeGrafter"/>
</dbReference>
<feature type="domain" description="MoaB/Mog" evidence="4">
    <location>
        <begin position="237"/>
        <end position="399"/>
    </location>
</feature>
<evidence type="ECO:0000256" key="1">
    <source>
        <dbReference type="ARBA" id="ARBA00008339"/>
    </source>
</evidence>
<dbReference type="GO" id="GO:0006777">
    <property type="term" value="P:Mo-molybdopterin cofactor biosynthetic process"/>
    <property type="evidence" value="ECO:0007669"/>
    <property type="project" value="UniProtKB-UniRule"/>
</dbReference>
<reference evidence="5 6" key="1">
    <citation type="submission" date="2015-01" db="EMBL/GenBank/DDBJ databases">
        <title>The Genome Sequence of Exophiala sideris CBS121828.</title>
        <authorList>
            <consortium name="The Broad Institute Genomics Platform"/>
            <person name="Cuomo C."/>
            <person name="de Hoog S."/>
            <person name="Gorbushina A."/>
            <person name="Stielow B."/>
            <person name="Teixiera M."/>
            <person name="Abouelleil A."/>
            <person name="Chapman S.B."/>
            <person name="Priest M."/>
            <person name="Young S.K."/>
            <person name="Wortman J."/>
            <person name="Nusbaum C."/>
            <person name="Birren B."/>
        </authorList>
    </citation>
    <scope>NUCLEOTIDE SEQUENCE [LARGE SCALE GENOMIC DNA]</scope>
    <source>
        <strain evidence="5 6">CBS 121828</strain>
    </source>
</reference>
<dbReference type="SUPFAM" id="SSF63882">
    <property type="entry name" value="MoeA N-terminal region -like"/>
    <property type="match status" value="1"/>
</dbReference>